<dbReference type="Proteomes" id="UP001205910">
    <property type="component" value="Unassembled WGS sequence"/>
</dbReference>
<keyword evidence="1" id="KW-0812">Transmembrane</keyword>
<organism evidence="2 3">
    <name type="scientific">Corynebacterium ulcerans</name>
    <dbReference type="NCBI Taxonomy" id="65058"/>
    <lineage>
        <taxon>Bacteria</taxon>
        <taxon>Bacillati</taxon>
        <taxon>Actinomycetota</taxon>
        <taxon>Actinomycetes</taxon>
        <taxon>Mycobacteriales</taxon>
        <taxon>Corynebacteriaceae</taxon>
        <taxon>Corynebacterium</taxon>
    </lineage>
</organism>
<sequence>MRGTAESVSSTTLPIYLIAAFFAMHEMYFCAMGCDAAEFIVDKRGYGFRVKMLNRGKVPNLFDPAVAVFMVHSFHLRLVLYRCF</sequence>
<feature type="transmembrane region" description="Helical" evidence="1">
    <location>
        <begin position="15"/>
        <end position="41"/>
    </location>
</feature>
<evidence type="ECO:0000313" key="3">
    <source>
        <dbReference type="Proteomes" id="UP001205910"/>
    </source>
</evidence>
<accession>A0ABD0BLI7</accession>
<dbReference type="AlphaFoldDB" id="A0ABD0BLI7"/>
<name>A0ABD0BLI7_CORUL</name>
<dbReference type="EMBL" id="BQFK01000002">
    <property type="protein sequence ID" value="GJJ42808.1"/>
    <property type="molecule type" value="Genomic_DNA"/>
</dbReference>
<reference evidence="2 3" key="1">
    <citation type="submission" date="2021-11" db="EMBL/GenBank/DDBJ databases">
        <title>Whole genome sequences of diphtheriae toxin producing Corynebacterium ulcerans isolates from cats in Osaka, Japan.</title>
        <authorList>
            <person name="Umeda K."/>
            <person name="Hirai Y."/>
        </authorList>
    </citation>
    <scope>NUCLEOTIDE SEQUENCE [LARGE SCALE GENOMIC DNA]</scope>
    <source>
        <strain evidence="2 3">12109B-1</strain>
    </source>
</reference>
<keyword evidence="1" id="KW-0472">Membrane</keyword>
<feature type="transmembrane region" description="Helical" evidence="1">
    <location>
        <begin position="61"/>
        <end position="80"/>
    </location>
</feature>
<proteinExistence type="predicted"/>
<evidence type="ECO:0000256" key="1">
    <source>
        <dbReference type="SAM" id="Phobius"/>
    </source>
</evidence>
<keyword evidence="1" id="KW-1133">Transmembrane helix</keyword>
<gene>
    <name evidence="2" type="ORF">CULCOIPH005_09970</name>
</gene>
<evidence type="ECO:0000313" key="2">
    <source>
        <dbReference type="EMBL" id="GJJ42808.1"/>
    </source>
</evidence>
<comment type="caution">
    <text evidence="2">The sequence shown here is derived from an EMBL/GenBank/DDBJ whole genome shotgun (WGS) entry which is preliminary data.</text>
</comment>
<protein>
    <submittedName>
        <fullName evidence="2">Uncharacterized protein</fullName>
    </submittedName>
</protein>